<dbReference type="GO" id="GO:0000027">
    <property type="term" value="P:ribosomal large subunit assembly"/>
    <property type="evidence" value="ECO:0007669"/>
    <property type="project" value="TreeGrafter"/>
</dbReference>
<feature type="region of interest" description="Disordered" evidence="1">
    <location>
        <begin position="1"/>
        <end position="47"/>
    </location>
</feature>
<protein>
    <submittedName>
        <fullName evidence="4">Brix</fullName>
    </submittedName>
</protein>
<dbReference type="InterPro" id="IPR028889">
    <property type="entry name" value="USP"/>
</dbReference>
<dbReference type="InterPro" id="IPR038765">
    <property type="entry name" value="Papain-like_cys_pep_sf"/>
</dbReference>
<dbReference type="Pfam" id="PF04427">
    <property type="entry name" value="Brix"/>
    <property type="match status" value="1"/>
</dbReference>
<dbReference type="PROSITE" id="PS00972">
    <property type="entry name" value="USP_1"/>
    <property type="match status" value="1"/>
</dbReference>
<dbReference type="GO" id="GO:0006364">
    <property type="term" value="P:rRNA processing"/>
    <property type="evidence" value="ECO:0007669"/>
    <property type="project" value="InterPro"/>
</dbReference>
<dbReference type="GO" id="GO:0019843">
    <property type="term" value="F:rRNA binding"/>
    <property type="evidence" value="ECO:0007669"/>
    <property type="project" value="InterPro"/>
</dbReference>
<dbReference type="InterPro" id="IPR007109">
    <property type="entry name" value="Brix"/>
</dbReference>
<dbReference type="SUPFAM" id="SSF54001">
    <property type="entry name" value="Cysteine proteinases"/>
    <property type="match status" value="1"/>
</dbReference>
<feature type="region of interest" description="Disordered" evidence="1">
    <location>
        <begin position="635"/>
        <end position="658"/>
    </location>
</feature>
<dbReference type="Pfam" id="PF00443">
    <property type="entry name" value="UCH"/>
    <property type="match status" value="1"/>
</dbReference>
<dbReference type="PANTHER" id="PTHR12661">
    <property type="entry name" value="PETER PAN-RELATED"/>
    <property type="match status" value="1"/>
</dbReference>
<feature type="compositionally biased region" description="Basic and acidic residues" evidence="1">
    <location>
        <begin position="641"/>
        <end position="658"/>
    </location>
</feature>
<feature type="domain" description="Brix" evidence="3">
    <location>
        <begin position="1004"/>
        <end position="1288"/>
    </location>
</feature>
<dbReference type="Pfam" id="PF12311">
    <property type="entry name" value="DUF3632"/>
    <property type="match status" value="1"/>
</dbReference>
<sequence length="1440" mass="159178">MPVPDIATHAGSDDSDHSPARQAPSSDAASTDSSSSDNEETLENDYVGTQDTDFAAGLDVTMNDQSEPEVLEICQAILFGYYLESKKSNAIEQQQRTGSKRPKLLSDVRNVEWRYLVRLFAWIVQLQAVLCLGTSQTTLGLQGMVSVLMDLVSGSVFCSDCDDFIYSSRLDQAHSLALLSAEEQVARFKISSSPRQQYRPWVPDGQIANDLARATQVQCSGLRGLINMGNTCYLNVIVQTMVHNPLVRNYFMSDRHNHQLCDTKDCMSCEMDRLFTKVYSSDPGPYVPTSMLHCLWVKSSELATYAQHDAHEFFISMLNQIHATTPGSSQTNCTCLVHSTFAGLLQSDVQCGHCENVTSRSEIMLDISLELKPTAQNVGTEDTEMTLLSCLKRFTQPEKTTYKCDKCEKSSNDATKQFSIRKLPPVLSIDTIFPQQRFEVGAASSNKIDHVVRFGATLNMAPFSSVVARKGANKDPGPDSMYEYDLLAVVNHDGQTMDNGHYTNFARCQDRWYRFDDAKVTRVTLQECLKSSAYMLVYVKRHLSYRAGADEMFLPVDGELLPNIDMSESMLMELSAAAQDEELLQLLGDGLDHAMEDLQKDFDALSTEVLISGTFDAQQTLKDLLKMLEDYANQHANDSSASHDPETKRDTPGQETNRDVRQAIALLKAMRELPKGKYVWTLWGEDVDVNSLPLLGPGIRNANNGPFYYNMPSDAEMARPEVQNTLAGAGAGGQTDESISIVLKRRREWLGLQALIAKLLSEMDLKEYALHGIWAARDGLENWPAVPPAIITEQHAEEPPAGEDTAAYRALLVEGATTWLRFAAHQLYTCTEIWGPNGNPEWKSNAGAPGHGGDRWKGLMEWILRRNVGDYGRKSYTRWSLANPCRRPSDKCYNRSTPAPARSRWLKGHHGRNEQRHVGELKSTLHDPNTSTAERDQAKAELNAMGRGREAHVPMSVRVKSMFRSNKNGRTTARPMARRKKNRTHLKGGVVADGSASVDKSGSPKSFVVKHGQVGPALSQLVRDLRKVMEPNTASRLRERKRNKLKDYLVIAPTLGVTHIIALTLTPIAPSLRIVKLSAGPTLSFRIESYSLAKDLLGASRHARSIGMEYLSPPLLVLASFPPPGPGTPPHLSLIQKFFQALFPPLSPHTVSLSSARRVILISYNSESGTISIRHYLIGVRALGVSRHIRKLVDGKAAASHKVLDLGKENDLADYVLRAPGETGPDGYESASSAASDVDGEGGAAEVHLAGDYVGRNNRAGSKRAVKLTEIGPRLELRLVKITEGVPGKQGAVLYHEFVKKTAAETSALKKAAAARAKLKKERKEEQARNVERKKAEKERQSSKGKGRQGDGQGSGDEEVMDEYSDGSEHMDEEEQEEEEAESLDEMPSEDEWDEDEDVSEGSDEDEGVDSSEDEAAPEPPRPTKRFRGKATAPKGRIRV</sequence>
<dbReference type="GO" id="GO:0030687">
    <property type="term" value="C:preribosome, large subunit precursor"/>
    <property type="evidence" value="ECO:0007669"/>
    <property type="project" value="TreeGrafter"/>
</dbReference>
<proteinExistence type="predicted"/>
<dbReference type="PROSITE" id="PS00973">
    <property type="entry name" value="USP_2"/>
    <property type="match status" value="1"/>
</dbReference>
<organism evidence="4 5">
    <name type="scientific">Rhizoctonia solani</name>
    <dbReference type="NCBI Taxonomy" id="456999"/>
    <lineage>
        <taxon>Eukaryota</taxon>
        <taxon>Fungi</taxon>
        <taxon>Dikarya</taxon>
        <taxon>Basidiomycota</taxon>
        <taxon>Agaricomycotina</taxon>
        <taxon>Agaricomycetes</taxon>
        <taxon>Cantharellales</taxon>
        <taxon>Ceratobasidiaceae</taxon>
        <taxon>Rhizoctonia</taxon>
    </lineage>
</organism>
<gene>
    <name evidence="4" type="ORF">RHS01_06445</name>
</gene>
<evidence type="ECO:0000313" key="4">
    <source>
        <dbReference type="EMBL" id="KAF8754300.1"/>
    </source>
</evidence>
<feature type="compositionally biased region" description="Low complexity" evidence="1">
    <location>
        <begin position="23"/>
        <end position="36"/>
    </location>
</feature>
<dbReference type="Proteomes" id="UP000614334">
    <property type="component" value="Unassembled WGS sequence"/>
</dbReference>
<dbReference type="Gene3D" id="3.90.70.10">
    <property type="entry name" value="Cysteine proteinases"/>
    <property type="match status" value="1"/>
</dbReference>
<evidence type="ECO:0000313" key="5">
    <source>
        <dbReference type="Proteomes" id="UP000614334"/>
    </source>
</evidence>
<dbReference type="InterPro" id="IPR018200">
    <property type="entry name" value="USP_CS"/>
</dbReference>
<feature type="region of interest" description="Disordered" evidence="1">
    <location>
        <begin position="892"/>
        <end position="917"/>
    </location>
</feature>
<dbReference type="GO" id="GO:0016579">
    <property type="term" value="P:protein deubiquitination"/>
    <property type="evidence" value="ECO:0007669"/>
    <property type="project" value="InterPro"/>
</dbReference>
<feature type="compositionally biased region" description="Basic and acidic residues" evidence="1">
    <location>
        <begin position="1322"/>
        <end position="1342"/>
    </location>
</feature>
<dbReference type="PROSITE" id="PS50833">
    <property type="entry name" value="BRIX"/>
    <property type="match status" value="1"/>
</dbReference>
<dbReference type="InterPro" id="IPR001394">
    <property type="entry name" value="Peptidase_C19_UCH"/>
</dbReference>
<dbReference type="InterPro" id="IPR045112">
    <property type="entry name" value="PPAN-like"/>
</dbReference>
<accession>A0A8H7I9L2</accession>
<name>A0A8H7I9L2_9AGAM</name>
<dbReference type="SMART" id="SM00879">
    <property type="entry name" value="Brix"/>
    <property type="match status" value="1"/>
</dbReference>
<evidence type="ECO:0000259" key="2">
    <source>
        <dbReference type="PROSITE" id="PS50235"/>
    </source>
</evidence>
<comment type="caution">
    <text evidence="4">The sequence shown here is derived from an EMBL/GenBank/DDBJ whole genome shotgun (WGS) entry which is preliminary data.</text>
</comment>
<feature type="domain" description="USP" evidence="2">
    <location>
        <begin position="223"/>
        <end position="541"/>
    </location>
</feature>
<evidence type="ECO:0000259" key="3">
    <source>
        <dbReference type="PROSITE" id="PS50833"/>
    </source>
</evidence>
<dbReference type="GO" id="GO:0004843">
    <property type="term" value="F:cysteine-type deubiquitinase activity"/>
    <property type="evidence" value="ECO:0007669"/>
    <property type="project" value="InterPro"/>
</dbReference>
<reference evidence="4" key="1">
    <citation type="submission" date="2020-09" db="EMBL/GenBank/DDBJ databases">
        <title>Comparative genome analyses of four rice-infecting Rhizoctonia solani isolates reveal extensive enrichment of homogalacturonan modification genes.</title>
        <authorList>
            <person name="Lee D.-Y."/>
            <person name="Jeon J."/>
            <person name="Kim K.-T."/>
            <person name="Cheong K."/>
            <person name="Song H."/>
            <person name="Choi G."/>
            <person name="Ko J."/>
            <person name="Opiyo S.O."/>
            <person name="Zuo S."/>
            <person name="Madhav S."/>
            <person name="Lee Y.-H."/>
            <person name="Wang G.-L."/>
        </authorList>
    </citation>
    <scope>NUCLEOTIDE SEQUENCE</scope>
    <source>
        <strain evidence="4">AG1-IA B2</strain>
    </source>
</reference>
<dbReference type="InterPro" id="IPR022085">
    <property type="entry name" value="OpdG"/>
</dbReference>
<feature type="region of interest" description="Disordered" evidence="1">
    <location>
        <begin position="1319"/>
        <end position="1440"/>
    </location>
</feature>
<dbReference type="PROSITE" id="PS50235">
    <property type="entry name" value="USP_3"/>
    <property type="match status" value="1"/>
</dbReference>
<dbReference type="EMBL" id="JACYCF010000011">
    <property type="protein sequence ID" value="KAF8754300.1"/>
    <property type="molecule type" value="Genomic_DNA"/>
</dbReference>
<evidence type="ECO:0000256" key="1">
    <source>
        <dbReference type="SAM" id="MobiDB-lite"/>
    </source>
</evidence>
<feature type="compositionally biased region" description="Acidic residues" evidence="1">
    <location>
        <begin position="1356"/>
        <end position="1417"/>
    </location>
</feature>
<dbReference type="PANTHER" id="PTHR12661:SF5">
    <property type="entry name" value="SUPPRESSOR OF SWI4 1 HOMOLOG"/>
    <property type="match status" value="1"/>
</dbReference>